<dbReference type="InterPro" id="IPR036514">
    <property type="entry name" value="SGNH_hydro_sf"/>
</dbReference>
<accession>A0ABV6YTW7</accession>
<protein>
    <submittedName>
        <fullName evidence="3">SGNH/GDSL hydrolase family protein</fullName>
    </submittedName>
</protein>
<dbReference type="InterPro" id="IPR051532">
    <property type="entry name" value="Ester_Hydrolysis_Enzymes"/>
</dbReference>
<proteinExistence type="predicted"/>
<name>A0ABV6YTW7_UNCC1</name>
<dbReference type="InterPro" id="IPR013830">
    <property type="entry name" value="SGNH_hydro"/>
</dbReference>
<organism evidence="3 4">
    <name type="scientific">candidate division CSSED10-310 bacterium</name>
    <dbReference type="NCBI Taxonomy" id="2855610"/>
    <lineage>
        <taxon>Bacteria</taxon>
        <taxon>Bacteria division CSSED10-310</taxon>
    </lineage>
</organism>
<evidence type="ECO:0000259" key="2">
    <source>
        <dbReference type="Pfam" id="PF13472"/>
    </source>
</evidence>
<keyword evidence="1" id="KW-0812">Transmembrane</keyword>
<dbReference type="Proteomes" id="UP001594351">
    <property type="component" value="Unassembled WGS sequence"/>
</dbReference>
<feature type="transmembrane region" description="Helical" evidence="1">
    <location>
        <begin position="7"/>
        <end position="30"/>
    </location>
</feature>
<sequence length="399" mass="45756">MRNRILFSIITIFISLLCVVIFDRALGWLWGDNLHTPMPLIRGLEFEETCKRIASERPTLGLVSSPNFNQFPPVDYFTTQYQDPSSLFLNSPHYFWKLKARANIVCQVPYVDPELAQKFRYSVQTNSLGFRGPEFSTTKSDQVYRVVCLGDSRTFGWGVVYQETFAAQLEKLITARDGRKAEVISAAVPGYTSYQGYLLGQREVIHWQPDVVICWFGCNDSWPCHVSDEDIDIKNVTVKGVKRFLRKSNLYALLTHFKFMFLDCGSEKWKTSMNTRRVPSADFIRTGLKLVKLFRTIKAPVIFISLAEGDHYRHALETISRLGDVPLLKGEELYLQTQIRLRQGQLYQERYTQLELKLGQALLARYPSLDLFVDNSHPNDIGHLILAKALADLIIAPDL</sequence>
<dbReference type="SUPFAM" id="SSF52266">
    <property type="entry name" value="SGNH hydrolase"/>
    <property type="match status" value="1"/>
</dbReference>
<keyword evidence="1" id="KW-0472">Membrane</keyword>
<dbReference type="Gene3D" id="3.40.50.1110">
    <property type="entry name" value="SGNH hydrolase"/>
    <property type="match status" value="1"/>
</dbReference>
<keyword evidence="4" id="KW-1185">Reference proteome</keyword>
<dbReference type="PANTHER" id="PTHR30383">
    <property type="entry name" value="THIOESTERASE 1/PROTEASE 1/LYSOPHOSPHOLIPASE L1"/>
    <property type="match status" value="1"/>
</dbReference>
<dbReference type="EMBL" id="JBHPBY010000043">
    <property type="protein sequence ID" value="MFC1849526.1"/>
    <property type="molecule type" value="Genomic_DNA"/>
</dbReference>
<dbReference type="Pfam" id="PF13472">
    <property type="entry name" value="Lipase_GDSL_2"/>
    <property type="match status" value="1"/>
</dbReference>
<comment type="caution">
    <text evidence="3">The sequence shown here is derived from an EMBL/GenBank/DDBJ whole genome shotgun (WGS) entry which is preliminary data.</text>
</comment>
<dbReference type="CDD" id="cd00229">
    <property type="entry name" value="SGNH_hydrolase"/>
    <property type="match status" value="1"/>
</dbReference>
<feature type="domain" description="SGNH hydrolase-type esterase" evidence="2">
    <location>
        <begin position="148"/>
        <end position="229"/>
    </location>
</feature>
<evidence type="ECO:0000313" key="3">
    <source>
        <dbReference type="EMBL" id="MFC1849526.1"/>
    </source>
</evidence>
<evidence type="ECO:0000313" key="4">
    <source>
        <dbReference type="Proteomes" id="UP001594351"/>
    </source>
</evidence>
<gene>
    <name evidence="3" type="ORF">ACFL27_04875</name>
</gene>
<keyword evidence="3" id="KW-0378">Hydrolase</keyword>
<evidence type="ECO:0000256" key="1">
    <source>
        <dbReference type="SAM" id="Phobius"/>
    </source>
</evidence>
<dbReference type="PANTHER" id="PTHR30383:SF5">
    <property type="entry name" value="SGNH HYDROLASE-TYPE ESTERASE DOMAIN-CONTAINING PROTEIN"/>
    <property type="match status" value="1"/>
</dbReference>
<reference evidence="3 4" key="1">
    <citation type="submission" date="2024-09" db="EMBL/GenBank/DDBJ databases">
        <title>Laminarin stimulates single cell rates of sulfate reduction while oxygen inhibits transcriptomic activity in coastal marine sediment.</title>
        <authorList>
            <person name="Lindsay M."/>
            <person name="Orcutt B."/>
            <person name="Emerson D."/>
            <person name="Stepanauskas R."/>
            <person name="D'Angelo T."/>
        </authorList>
    </citation>
    <scope>NUCLEOTIDE SEQUENCE [LARGE SCALE GENOMIC DNA]</scope>
    <source>
        <strain evidence="3">SAG AM-311-K15</strain>
    </source>
</reference>
<dbReference type="GO" id="GO:0016787">
    <property type="term" value="F:hydrolase activity"/>
    <property type="evidence" value="ECO:0007669"/>
    <property type="project" value="UniProtKB-KW"/>
</dbReference>
<keyword evidence="1" id="KW-1133">Transmembrane helix</keyword>